<evidence type="ECO:0000313" key="8">
    <source>
        <dbReference type="EMBL" id="HJC25820.1"/>
    </source>
</evidence>
<comment type="subcellular location">
    <subcellularLocation>
        <location evidence="1">Cell membrane</location>
        <topology evidence="1">Multi-pass membrane protein</topology>
    </subcellularLocation>
</comment>
<feature type="transmembrane region" description="Helical" evidence="7">
    <location>
        <begin position="7"/>
        <end position="29"/>
    </location>
</feature>
<feature type="transmembrane region" description="Helical" evidence="7">
    <location>
        <begin position="117"/>
        <end position="135"/>
    </location>
</feature>
<dbReference type="PANTHER" id="PTHR43663">
    <property type="entry name" value="CHROMATE TRANSPORT PROTEIN-RELATED"/>
    <property type="match status" value="1"/>
</dbReference>
<evidence type="ECO:0000256" key="5">
    <source>
        <dbReference type="ARBA" id="ARBA00022989"/>
    </source>
</evidence>
<feature type="transmembrane region" description="Helical" evidence="7">
    <location>
        <begin position="49"/>
        <end position="70"/>
    </location>
</feature>
<dbReference type="Pfam" id="PF02417">
    <property type="entry name" value="Chromate_transp"/>
    <property type="match status" value="1"/>
</dbReference>
<evidence type="ECO:0000256" key="3">
    <source>
        <dbReference type="ARBA" id="ARBA00022475"/>
    </source>
</evidence>
<dbReference type="GO" id="GO:0015109">
    <property type="term" value="F:chromate transmembrane transporter activity"/>
    <property type="evidence" value="ECO:0007669"/>
    <property type="project" value="InterPro"/>
</dbReference>
<reference evidence="8" key="1">
    <citation type="journal article" date="2021" name="PeerJ">
        <title>Extensive microbial diversity within the chicken gut microbiome revealed by metagenomics and culture.</title>
        <authorList>
            <person name="Gilroy R."/>
            <person name="Ravi A."/>
            <person name="Getino M."/>
            <person name="Pursley I."/>
            <person name="Horton D.L."/>
            <person name="Alikhan N.F."/>
            <person name="Baker D."/>
            <person name="Gharbi K."/>
            <person name="Hall N."/>
            <person name="Watson M."/>
            <person name="Adriaenssens E.M."/>
            <person name="Foster-Nyarko E."/>
            <person name="Jarju S."/>
            <person name="Secka A."/>
            <person name="Antonio M."/>
            <person name="Oren A."/>
            <person name="Chaudhuri R.R."/>
            <person name="La Ragione R."/>
            <person name="Hildebrand F."/>
            <person name="Pallen M.J."/>
        </authorList>
    </citation>
    <scope>NUCLEOTIDE SEQUENCE</scope>
    <source>
        <strain evidence="8">USAMLcec2-132</strain>
    </source>
</reference>
<keyword evidence="4 7" id="KW-0812">Transmembrane</keyword>
<name>A0A9D2NJF2_9FIRM</name>
<proteinExistence type="inferred from homology"/>
<evidence type="ECO:0000256" key="6">
    <source>
        <dbReference type="ARBA" id="ARBA00023136"/>
    </source>
</evidence>
<keyword evidence="6 7" id="KW-0472">Membrane</keyword>
<comment type="similarity">
    <text evidence="2">Belongs to the chromate ion transporter (CHR) (TC 2.A.51) family.</text>
</comment>
<dbReference type="EMBL" id="DWWS01000072">
    <property type="protein sequence ID" value="HJC25820.1"/>
    <property type="molecule type" value="Genomic_DNA"/>
</dbReference>
<comment type="caution">
    <text evidence="8">The sequence shown here is derived from an EMBL/GenBank/DDBJ whole genome shotgun (WGS) entry which is preliminary data.</text>
</comment>
<dbReference type="PANTHER" id="PTHR43663:SF1">
    <property type="entry name" value="CHROMATE TRANSPORTER"/>
    <property type="match status" value="1"/>
</dbReference>
<feature type="transmembrane region" description="Helical" evidence="7">
    <location>
        <begin position="142"/>
        <end position="159"/>
    </location>
</feature>
<dbReference type="AlphaFoldDB" id="A0A9D2NJF2"/>
<evidence type="ECO:0000256" key="7">
    <source>
        <dbReference type="SAM" id="Phobius"/>
    </source>
</evidence>
<gene>
    <name evidence="8" type="ORF">H9761_19345</name>
</gene>
<protein>
    <submittedName>
        <fullName evidence="8">Chromate transporter</fullName>
    </submittedName>
</protein>
<feature type="transmembrane region" description="Helical" evidence="7">
    <location>
        <begin position="82"/>
        <end position="105"/>
    </location>
</feature>
<keyword evidence="3" id="KW-1003">Cell membrane</keyword>
<evidence type="ECO:0000256" key="4">
    <source>
        <dbReference type="ARBA" id="ARBA00022692"/>
    </source>
</evidence>
<evidence type="ECO:0000256" key="1">
    <source>
        <dbReference type="ARBA" id="ARBA00004651"/>
    </source>
</evidence>
<evidence type="ECO:0000256" key="2">
    <source>
        <dbReference type="ARBA" id="ARBA00005262"/>
    </source>
</evidence>
<dbReference type="InterPro" id="IPR052518">
    <property type="entry name" value="CHR_Transporter"/>
</dbReference>
<dbReference type="Proteomes" id="UP000823891">
    <property type="component" value="Unassembled WGS sequence"/>
</dbReference>
<dbReference type="GO" id="GO:0005886">
    <property type="term" value="C:plasma membrane"/>
    <property type="evidence" value="ECO:0007669"/>
    <property type="project" value="UniProtKB-SubCell"/>
</dbReference>
<organism evidence="8 9">
    <name type="scientific">Candidatus Eisenbergiella merdavium</name>
    <dbReference type="NCBI Taxonomy" id="2838551"/>
    <lineage>
        <taxon>Bacteria</taxon>
        <taxon>Bacillati</taxon>
        <taxon>Bacillota</taxon>
        <taxon>Clostridia</taxon>
        <taxon>Lachnospirales</taxon>
        <taxon>Lachnospiraceae</taxon>
        <taxon>Eisenbergiella</taxon>
    </lineage>
</organism>
<dbReference type="InterPro" id="IPR003370">
    <property type="entry name" value="Chromate_transpt"/>
</dbReference>
<keyword evidence="5 7" id="KW-1133">Transmembrane helix</keyword>
<sequence>MNKRKKYLTLFLSTLTISSFTFGGGYVIISLLKKKFSDELHWIEEKEMLNLAAIAQSAPGAVAVNAAILVGYRTAGLIGTAIAVFGTIIPPFVIISLISLCYTAFRENLIVAAVLKGMQSGIAAVIADVTVNLCGSVYRESGILSVLVMAAAFCASWFFDVNVLWIILACAIYGILRTFFTLSKKDGQKEEIVK</sequence>
<feature type="transmembrane region" description="Helical" evidence="7">
    <location>
        <begin position="165"/>
        <end position="182"/>
    </location>
</feature>
<evidence type="ECO:0000313" key="9">
    <source>
        <dbReference type="Proteomes" id="UP000823891"/>
    </source>
</evidence>
<reference evidence="8" key="2">
    <citation type="submission" date="2021-04" db="EMBL/GenBank/DDBJ databases">
        <authorList>
            <person name="Gilroy R."/>
        </authorList>
    </citation>
    <scope>NUCLEOTIDE SEQUENCE</scope>
    <source>
        <strain evidence="8">USAMLcec2-132</strain>
    </source>
</reference>
<accession>A0A9D2NJF2</accession>